<dbReference type="Gene3D" id="2.30.29.110">
    <property type="match status" value="1"/>
</dbReference>
<dbReference type="OrthoDB" id="7862313at2759"/>
<evidence type="ECO:0000256" key="2">
    <source>
        <dbReference type="ARBA" id="ARBA00004580"/>
    </source>
</evidence>
<keyword evidence="8" id="KW-0472">Membrane</keyword>
<protein>
    <recommendedName>
        <fullName evidence="4">phosphoinositide 5-phosphatase</fullName>
        <ecNumber evidence="4">3.1.3.36</ecNumber>
    </recommendedName>
</protein>
<keyword evidence="6" id="KW-0378">Hydrolase</keyword>
<reference evidence="12 13" key="1">
    <citation type="submission" date="2020-02" db="EMBL/GenBank/DDBJ databases">
        <title>A chromosome-scale genome assembly of the black bullhead catfish (Ameiurus melas).</title>
        <authorList>
            <person name="Wen M."/>
            <person name="Zham M."/>
            <person name="Cabau C."/>
            <person name="Klopp C."/>
            <person name="Donnadieu C."/>
            <person name="Roques C."/>
            <person name="Bouchez O."/>
            <person name="Lampietro C."/>
            <person name="Jouanno E."/>
            <person name="Herpin A."/>
            <person name="Louis A."/>
            <person name="Berthelot C."/>
            <person name="Parey E."/>
            <person name="Roest-Crollius H."/>
            <person name="Braasch I."/>
            <person name="Postlethwait J."/>
            <person name="Robinson-Rechavi M."/>
            <person name="Echchiki A."/>
            <person name="Begum T."/>
            <person name="Montfort J."/>
            <person name="Schartl M."/>
            <person name="Bobe J."/>
            <person name="Guiguen Y."/>
        </authorList>
    </citation>
    <scope>NUCLEOTIDE SEQUENCE [LARGE SCALE GENOMIC DNA]</scope>
    <source>
        <strain evidence="12">M_S1</strain>
        <tissue evidence="12">Blood</tissue>
    </source>
</reference>
<proteinExistence type="inferred from homology"/>
<dbReference type="InterPro" id="IPR046985">
    <property type="entry name" value="IP5"/>
</dbReference>
<dbReference type="SMART" id="SM00128">
    <property type="entry name" value="IPPc"/>
    <property type="match status" value="1"/>
</dbReference>
<dbReference type="SMART" id="SM00324">
    <property type="entry name" value="RhoGAP"/>
    <property type="match status" value="1"/>
</dbReference>
<evidence type="ECO:0000256" key="10">
    <source>
        <dbReference type="SAM" id="MobiDB-lite"/>
    </source>
</evidence>
<dbReference type="SUPFAM" id="SSF48350">
    <property type="entry name" value="GTPase activation domain, GAP"/>
    <property type="match status" value="1"/>
</dbReference>
<evidence type="ECO:0000256" key="4">
    <source>
        <dbReference type="ARBA" id="ARBA00013044"/>
    </source>
</evidence>
<dbReference type="GO" id="GO:0004439">
    <property type="term" value="F:phosphatidylinositol-4,5-bisphosphate 5-phosphatase activity"/>
    <property type="evidence" value="ECO:0007669"/>
    <property type="project" value="UniProtKB-EC"/>
</dbReference>
<feature type="compositionally biased region" description="Low complexity" evidence="10">
    <location>
        <begin position="153"/>
        <end position="162"/>
    </location>
</feature>
<dbReference type="Proteomes" id="UP000593565">
    <property type="component" value="Unassembled WGS sequence"/>
</dbReference>
<dbReference type="SUPFAM" id="SSF56219">
    <property type="entry name" value="DNase I-like"/>
    <property type="match status" value="1"/>
</dbReference>
<dbReference type="CDD" id="cd04380">
    <property type="entry name" value="RhoGAP_OCRL1"/>
    <property type="match status" value="1"/>
</dbReference>
<dbReference type="GO" id="GO:0046856">
    <property type="term" value="P:phosphatidylinositol dephosphorylation"/>
    <property type="evidence" value="ECO:0007669"/>
    <property type="project" value="InterPro"/>
</dbReference>
<name>A0A7J6BAH6_AMEME</name>
<evidence type="ECO:0000259" key="11">
    <source>
        <dbReference type="PROSITE" id="PS50238"/>
    </source>
</evidence>
<feature type="compositionally biased region" description="Basic and acidic residues" evidence="10">
    <location>
        <begin position="198"/>
        <end position="207"/>
    </location>
</feature>
<evidence type="ECO:0000256" key="1">
    <source>
        <dbReference type="ARBA" id="ARBA00004146"/>
    </source>
</evidence>
<evidence type="ECO:0000313" key="12">
    <source>
        <dbReference type="EMBL" id="KAF4091457.1"/>
    </source>
</evidence>
<dbReference type="InterPro" id="IPR031995">
    <property type="entry name" value="OCRL_clath-bd"/>
</dbReference>
<evidence type="ECO:0000256" key="9">
    <source>
        <dbReference type="ARBA" id="ARBA00023329"/>
    </source>
</evidence>
<dbReference type="InterPro" id="IPR013783">
    <property type="entry name" value="Ig-like_fold"/>
</dbReference>
<comment type="subcellular location">
    <subcellularLocation>
        <location evidence="2">Cytoplasmic vesicle</location>
        <location evidence="2">Phagosome membrane</location>
    </subcellularLocation>
    <subcellularLocation>
        <location evidence="1">Early endosome membrane</location>
    </subcellularLocation>
</comment>
<dbReference type="Pfam" id="PF00620">
    <property type="entry name" value="RhoGAP"/>
    <property type="match status" value="1"/>
</dbReference>
<dbReference type="GO" id="GO:0052745">
    <property type="term" value="F:inositol phosphate phosphatase activity"/>
    <property type="evidence" value="ECO:0007669"/>
    <property type="project" value="InterPro"/>
</dbReference>
<dbReference type="PANTHER" id="PTHR11200:SF176">
    <property type="entry name" value="INOSITOL POLYPHOSPHATE 5-PHOSPHATASE OCRL"/>
    <property type="match status" value="1"/>
</dbReference>
<dbReference type="InterPro" id="IPR037793">
    <property type="entry name" value="OCRL1/INPP5B_INPP5c"/>
</dbReference>
<feature type="region of interest" description="Disordered" evidence="10">
    <location>
        <begin position="140"/>
        <end position="185"/>
    </location>
</feature>
<dbReference type="InterPro" id="IPR047078">
    <property type="entry name" value="RhoGAP_OCRL1"/>
</dbReference>
<dbReference type="CDD" id="cd09093">
    <property type="entry name" value="INPP5c_INPP5B"/>
    <property type="match status" value="1"/>
</dbReference>
<accession>A0A7J6BAH6</accession>
<dbReference type="Pfam" id="PF22669">
    <property type="entry name" value="Exo_endo_phos2"/>
    <property type="match status" value="1"/>
</dbReference>
<dbReference type="FunFam" id="2.60.40.10:FF:000132">
    <property type="entry name" value="Inositol polyphosphate 5-phosphatase OCRL-1 isoform b"/>
    <property type="match status" value="1"/>
</dbReference>
<dbReference type="GO" id="GO:0031901">
    <property type="term" value="C:early endosome membrane"/>
    <property type="evidence" value="ECO:0007669"/>
    <property type="project" value="UniProtKB-SubCell"/>
</dbReference>
<dbReference type="EC" id="3.1.3.36" evidence="4"/>
<dbReference type="Gene3D" id="3.60.10.10">
    <property type="entry name" value="Endonuclease/exonuclease/phosphatase"/>
    <property type="match status" value="1"/>
</dbReference>
<dbReference type="InterPro" id="IPR008936">
    <property type="entry name" value="Rho_GTPase_activation_prot"/>
</dbReference>
<evidence type="ECO:0000256" key="7">
    <source>
        <dbReference type="ARBA" id="ARBA00023098"/>
    </source>
</evidence>
<evidence type="ECO:0000256" key="3">
    <source>
        <dbReference type="ARBA" id="ARBA00005910"/>
    </source>
</evidence>
<dbReference type="InterPro" id="IPR000198">
    <property type="entry name" value="RhoGAP_dom"/>
</dbReference>
<dbReference type="Gene3D" id="2.60.40.10">
    <property type="entry name" value="Immunoglobulins"/>
    <property type="match status" value="1"/>
</dbReference>
<keyword evidence="9" id="KW-0968">Cytoplasmic vesicle</keyword>
<evidence type="ECO:0000256" key="5">
    <source>
        <dbReference type="ARBA" id="ARBA00022753"/>
    </source>
</evidence>
<dbReference type="Gene3D" id="1.10.555.10">
    <property type="entry name" value="Rho GTPase activation protein"/>
    <property type="match status" value="1"/>
</dbReference>
<evidence type="ECO:0000256" key="6">
    <source>
        <dbReference type="ARBA" id="ARBA00022801"/>
    </source>
</evidence>
<evidence type="ECO:0000256" key="8">
    <source>
        <dbReference type="ARBA" id="ARBA00023136"/>
    </source>
</evidence>
<dbReference type="PROSITE" id="PS50238">
    <property type="entry name" value="RHOGAP"/>
    <property type="match status" value="1"/>
</dbReference>
<dbReference type="GO" id="GO:0007165">
    <property type="term" value="P:signal transduction"/>
    <property type="evidence" value="ECO:0007669"/>
    <property type="project" value="InterPro"/>
</dbReference>
<dbReference type="GO" id="GO:0030670">
    <property type="term" value="C:phagocytic vesicle membrane"/>
    <property type="evidence" value="ECO:0007669"/>
    <property type="project" value="UniProtKB-SubCell"/>
</dbReference>
<evidence type="ECO:0000313" key="13">
    <source>
        <dbReference type="Proteomes" id="UP000593565"/>
    </source>
</evidence>
<comment type="similarity">
    <text evidence="3">Belongs to the inositol 1,4,5-trisphosphate 5-phosphatase type II family.</text>
</comment>
<dbReference type="FunFam" id="3.60.10.10:FF:000004">
    <property type="entry name" value="Type II inositol 1,4,5-trisphosphate 5-phosphatase"/>
    <property type="match status" value="1"/>
</dbReference>
<feature type="compositionally biased region" description="Pro residues" evidence="10">
    <location>
        <begin position="140"/>
        <end position="150"/>
    </location>
</feature>
<comment type="caution">
    <text evidence="12">The sequence shown here is derived from an EMBL/GenBank/DDBJ whole genome shotgun (WGS) entry which is preliminary data.</text>
</comment>
<dbReference type="Pfam" id="PF21310">
    <property type="entry name" value="OCRL-like_ASH"/>
    <property type="match status" value="1"/>
</dbReference>
<keyword evidence="7" id="KW-0443">Lipid metabolism</keyword>
<dbReference type="EMBL" id="JAAGNN010000003">
    <property type="protein sequence ID" value="KAF4091457.1"/>
    <property type="molecule type" value="Genomic_DNA"/>
</dbReference>
<gene>
    <name evidence="12" type="ORF">AMELA_G00037070</name>
</gene>
<dbReference type="FunFam" id="1.10.555.10:FF:000012">
    <property type="entry name" value="Putative inositol polyphosphate 5-phosphatase OCRL-1"/>
    <property type="match status" value="1"/>
</dbReference>
<sequence length="973" mass="110786">MMLSSLGICEQNCLATVKGHELKAGQREPRLLSLLESSGQFMLSVLANPEAVISSPVPQLSIPINRHFHVVCEAEEPLLIDFSIHTTLRIRIRGEQAPELLLELQDNERSQTFIQQVMKAKHQVEGISSLPTKMEAVVPAPPKVSVPIPPQRSTSKASSSSSRPMLQGNTNISTPGKALTSDSPNLVTDLGFEDHFNHGLKVEEKKNRQNRIVAPREAPPPPTPPLPPRKGSYTPPVAPAAGLPPKDRPPQIQMATPVRQEFNHYTDRSNSWSNSPTTHTIRQAMLSSQTGQREGLLKYRLGKKEKEYVDIQNFRFFAGTWNVNGQSPDSSLEPWLCCDPEPPDVYAVGFQELDLSTEALLYMDSSRQHLWVGAVERSLHSKAKYRQVRLVRLVGMMLVVFVKKEHKNHISEIAAETVGTGLMNKMGNKGGVAVRFVFYNTSFCIVNTHLAAHVEDYERRNQDYKEICARMSFHLMEHPPLSIVKHDVVIWLGDLNYRLCLTEAAEVKRLIVNKELQKLQEYDQLNIQRETKRAFTDFMEGEIRFIPTYKFDAKSDQWDSSGKCRVPAWCDRILWRGSNVKQLCYRSHMELKTSDHKPVSAVFSIGVKMINEQRYKKVFEELVRDMDRLENDFLPSLSLTQREFHFENVKFRQLQKQNFLITNDGQVPCTFAFIPKLTDSQYCKPWLRADPNDGVLDPNETMEISLEVYVSKDSVTMLNSGEDQIDDILVLHLDRGKDYFITVSGNYLPSCFGTSLETLCRMKKPIREIPITKLIDLGEDSYMEKEKSKMNFLLDNSDTEDKPLKIPKEIWLLVNHLFTKACHQEDLFQTPGLQDELQSIIDCLDTSIPDSIPGSNHSVAEALLIFLEALPEPVVCYELYQRCLECSHDTRLCKQLISQLPRAHRNVFRYLMAFLKELLKHAIDNNLTANLIATLFASLLIRPPPKLSSRQTSNDRQRANDFILGFLMGSDED</sequence>
<feature type="compositionally biased region" description="Pro residues" evidence="10">
    <location>
        <begin position="217"/>
        <end position="228"/>
    </location>
</feature>
<organism evidence="12 13">
    <name type="scientific">Ameiurus melas</name>
    <name type="common">Black bullhead</name>
    <name type="synonym">Silurus melas</name>
    <dbReference type="NCBI Taxonomy" id="219545"/>
    <lineage>
        <taxon>Eukaryota</taxon>
        <taxon>Metazoa</taxon>
        <taxon>Chordata</taxon>
        <taxon>Craniata</taxon>
        <taxon>Vertebrata</taxon>
        <taxon>Euteleostomi</taxon>
        <taxon>Actinopterygii</taxon>
        <taxon>Neopterygii</taxon>
        <taxon>Teleostei</taxon>
        <taxon>Ostariophysi</taxon>
        <taxon>Siluriformes</taxon>
        <taxon>Ictaluridae</taxon>
        <taxon>Ameiurus</taxon>
    </lineage>
</organism>
<dbReference type="InterPro" id="IPR000300">
    <property type="entry name" value="IPPc"/>
</dbReference>
<feature type="compositionally biased region" description="Polar residues" evidence="10">
    <location>
        <begin position="163"/>
        <end position="185"/>
    </location>
</feature>
<dbReference type="Pfam" id="PF16726">
    <property type="entry name" value="OCRL_clath_bd"/>
    <property type="match status" value="1"/>
</dbReference>
<dbReference type="InterPro" id="IPR048869">
    <property type="entry name" value="OCRL-1_2_ASH"/>
</dbReference>
<dbReference type="PANTHER" id="PTHR11200">
    <property type="entry name" value="INOSITOL 5-PHOSPHATASE"/>
    <property type="match status" value="1"/>
</dbReference>
<dbReference type="AlphaFoldDB" id="A0A7J6BAH6"/>
<keyword evidence="5" id="KW-0967">Endosome</keyword>
<feature type="domain" description="Rho-GAP" evidence="11">
    <location>
        <begin position="792"/>
        <end position="973"/>
    </location>
</feature>
<dbReference type="InterPro" id="IPR036691">
    <property type="entry name" value="Endo/exonu/phosph_ase_sf"/>
</dbReference>
<keyword evidence="13" id="KW-1185">Reference proteome</keyword>
<feature type="region of interest" description="Disordered" evidence="10">
    <location>
        <begin position="198"/>
        <end position="250"/>
    </location>
</feature>